<name>A0A1A9UIT2_GLOAU</name>
<dbReference type="AlphaFoldDB" id="A0A1A9UIT2"/>
<protein>
    <submittedName>
        <fullName evidence="1">Uncharacterized protein</fullName>
    </submittedName>
</protein>
<dbReference type="Proteomes" id="UP000078200">
    <property type="component" value="Unassembled WGS sequence"/>
</dbReference>
<accession>A0A1A9UIT2</accession>
<reference evidence="1" key="1">
    <citation type="submission" date="2020-05" db="UniProtKB">
        <authorList>
            <consortium name="EnsemblMetazoa"/>
        </authorList>
    </citation>
    <scope>IDENTIFICATION</scope>
    <source>
        <strain evidence="1">TTRI</strain>
    </source>
</reference>
<keyword evidence="2" id="KW-1185">Reference proteome</keyword>
<organism evidence="1 2">
    <name type="scientific">Glossina austeni</name>
    <name type="common">Savannah tsetse fly</name>
    <dbReference type="NCBI Taxonomy" id="7395"/>
    <lineage>
        <taxon>Eukaryota</taxon>
        <taxon>Metazoa</taxon>
        <taxon>Ecdysozoa</taxon>
        <taxon>Arthropoda</taxon>
        <taxon>Hexapoda</taxon>
        <taxon>Insecta</taxon>
        <taxon>Pterygota</taxon>
        <taxon>Neoptera</taxon>
        <taxon>Endopterygota</taxon>
        <taxon>Diptera</taxon>
        <taxon>Brachycera</taxon>
        <taxon>Muscomorpha</taxon>
        <taxon>Hippoboscoidea</taxon>
        <taxon>Glossinidae</taxon>
        <taxon>Glossina</taxon>
    </lineage>
</organism>
<dbReference type="VEuPathDB" id="VectorBase:GAUT006283"/>
<dbReference type="EnsemblMetazoa" id="GAUT006283-RA">
    <property type="protein sequence ID" value="GAUT006283-PA"/>
    <property type="gene ID" value="GAUT006283"/>
</dbReference>
<proteinExistence type="predicted"/>
<evidence type="ECO:0000313" key="1">
    <source>
        <dbReference type="EnsemblMetazoa" id="GAUT006283-PA"/>
    </source>
</evidence>
<evidence type="ECO:0000313" key="2">
    <source>
        <dbReference type="Proteomes" id="UP000078200"/>
    </source>
</evidence>
<sequence>MKLKIVLKNTMKLRKSLNLYNEIGNCCEKHDEIEKKSEFVLTQSFEEGRIGRSTIGVGETAQKTWNMFENEH</sequence>